<accession>A0A811VF72</accession>
<comment type="caution">
    <text evidence="1">The sequence shown here is derived from an EMBL/GenBank/DDBJ whole genome shotgun (WGS) entry which is preliminary data.</text>
</comment>
<dbReference type="AlphaFoldDB" id="A0A811VF72"/>
<gene>
    <name evidence="1" type="ORF">CCAP1982_LOCUS21959</name>
</gene>
<name>A0A811VF72_CERCA</name>
<proteinExistence type="predicted"/>
<keyword evidence="2" id="KW-1185">Reference proteome</keyword>
<reference evidence="1" key="1">
    <citation type="submission" date="2020-11" db="EMBL/GenBank/DDBJ databases">
        <authorList>
            <person name="Whitehead M."/>
        </authorList>
    </citation>
    <scope>NUCLEOTIDE SEQUENCE</scope>
    <source>
        <strain evidence="1">EGII</strain>
    </source>
</reference>
<protein>
    <submittedName>
        <fullName evidence="1">(Mediterranean fruit fly) hypothetical protein</fullName>
    </submittedName>
</protein>
<dbReference type="EMBL" id="CAJHJT010000056">
    <property type="protein sequence ID" value="CAD7013950.1"/>
    <property type="molecule type" value="Genomic_DNA"/>
</dbReference>
<sequence length="128" mass="14271">MAKLYVGRLGPRSSELCLSYAQKINGAFRLSKMKRKLSYHIPKLHSGLYSRESTPLYKLEKGLPLSLLHLCQYGEVQEVLSSRWSTAHARHSVFKMLAEISTKVIAATAAAAAEGEELRLPYGYRSSA</sequence>
<organism evidence="1 2">
    <name type="scientific">Ceratitis capitata</name>
    <name type="common">Mediterranean fruit fly</name>
    <name type="synonym">Tephritis capitata</name>
    <dbReference type="NCBI Taxonomy" id="7213"/>
    <lineage>
        <taxon>Eukaryota</taxon>
        <taxon>Metazoa</taxon>
        <taxon>Ecdysozoa</taxon>
        <taxon>Arthropoda</taxon>
        <taxon>Hexapoda</taxon>
        <taxon>Insecta</taxon>
        <taxon>Pterygota</taxon>
        <taxon>Neoptera</taxon>
        <taxon>Endopterygota</taxon>
        <taxon>Diptera</taxon>
        <taxon>Brachycera</taxon>
        <taxon>Muscomorpha</taxon>
        <taxon>Tephritoidea</taxon>
        <taxon>Tephritidae</taxon>
        <taxon>Ceratitis</taxon>
        <taxon>Ceratitis</taxon>
    </lineage>
</organism>
<evidence type="ECO:0000313" key="2">
    <source>
        <dbReference type="Proteomes" id="UP000606786"/>
    </source>
</evidence>
<evidence type="ECO:0000313" key="1">
    <source>
        <dbReference type="EMBL" id="CAD7013950.1"/>
    </source>
</evidence>
<dbReference type="Proteomes" id="UP000606786">
    <property type="component" value="Unassembled WGS sequence"/>
</dbReference>